<evidence type="ECO:0000313" key="2">
    <source>
        <dbReference type="Proteomes" id="UP000030651"/>
    </source>
</evidence>
<proteinExistence type="predicted"/>
<dbReference type="eggNOG" id="ENOG502S87B">
    <property type="taxonomic scope" value="Eukaryota"/>
</dbReference>
<dbReference type="EMBL" id="KI912119">
    <property type="protein sequence ID" value="ETS75182.1"/>
    <property type="molecule type" value="Genomic_DNA"/>
</dbReference>
<dbReference type="OrthoDB" id="5599753at2759"/>
<organism evidence="1 2">
    <name type="scientific">Pestalotiopsis fici (strain W106-1 / CGMCC3.15140)</name>
    <dbReference type="NCBI Taxonomy" id="1229662"/>
    <lineage>
        <taxon>Eukaryota</taxon>
        <taxon>Fungi</taxon>
        <taxon>Dikarya</taxon>
        <taxon>Ascomycota</taxon>
        <taxon>Pezizomycotina</taxon>
        <taxon>Sordariomycetes</taxon>
        <taxon>Xylariomycetidae</taxon>
        <taxon>Amphisphaeriales</taxon>
        <taxon>Sporocadaceae</taxon>
        <taxon>Pestalotiopsis</taxon>
    </lineage>
</organism>
<protein>
    <submittedName>
        <fullName evidence="1">Uncharacterized protein</fullName>
    </submittedName>
</protein>
<dbReference type="AlphaFoldDB" id="W3WPV6"/>
<gene>
    <name evidence="1" type="ORF">PFICI_13666</name>
</gene>
<dbReference type="RefSeq" id="XP_007840438.1">
    <property type="nucleotide sequence ID" value="XM_007842247.1"/>
</dbReference>
<dbReference type="KEGG" id="pfy:PFICI_13666"/>
<reference evidence="2" key="1">
    <citation type="journal article" date="2015" name="BMC Genomics">
        <title>Genomic and transcriptomic analysis of the endophytic fungus Pestalotiopsis fici reveals its lifestyle and high potential for synthesis of natural products.</title>
        <authorList>
            <person name="Wang X."/>
            <person name="Zhang X."/>
            <person name="Liu L."/>
            <person name="Xiang M."/>
            <person name="Wang W."/>
            <person name="Sun X."/>
            <person name="Che Y."/>
            <person name="Guo L."/>
            <person name="Liu G."/>
            <person name="Guo L."/>
            <person name="Wang C."/>
            <person name="Yin W.B."/>
            <person name="Stadler M."/>
            <person name="Zhang X."/>
            <person name="Liu X."/>
        </authorList>
    </citation>
    <scope>NUCLEOTIDE SEQUENCE [LARGE SCALE GENOMIC DNA]</scope>
    <source>
        <strain evidence="2">W106-1 / CGMCC3.15140</strain>
    </source>
</reference>
<evidence type="ECO:0000313" key="1">
    <source>
        <dbReference type="EMBL" id="ETS75182.1"/>
    </source>
</evidence>
<dbReference type="Proteomes" id="UP000030651">
    <property type="component" value="Unassembled WGS sequence"/>
</dbReference>
<accession>W3WPV6</accession>
<dbReference type="HOGENOM" id="CLU_080238_0_0_1"/>
<dbReference type="GeneID" id="19278679"/>
<sequence>MAVSQSRTLWTVIIAAAPLAWVLYTKAVYNASTTVSFTLDNTDTQNDLNSDVLPAEVQQDRDAWIVVRERIVSKPFQTTSTRQTKGEEKSRLSGLLDTYLRTTMRLFTYTPQAWLMRRLMTDPEARRTFETGYLSSCDFAVGDRVCGVYVVTSRSAPRQEEDEEGRETVVLVLAPPQGWTGPVVKGRLIAVLEEEEQKEEDMEGGNGVRTIRAVNETVLWRRREGEAPVFLEGAVGRWLHAFMVQWMVIRGVQTVKREIEMW</sequence>
<dbReference type="InParanoid" id="W3WPV6"/>
<name>W3WPV6_PESFW</name>
<keyword evidence="2" id="KW-1185">Reference proteome</keyword>